<protein>
    <submittedName>
        <fullName evidence="1">Uncharacterized protein</fullName>
    </submittedName>
</protein>
<organism evidence="1 2">
    <name type="scientific">Ancylostoma ceylanicum</name>
    <dbReference type="NCBI Taxonomy" id="53326"/>
    <lineage>
        <taxon>Eukaryota</taxon>
        <taxon>Metazoa</taxon>
        <taxon>Ecdysozoa</taxon>
        <taxon>Nematoda</taxon>
        <taxon>Chromadorea</taxon>
        <taxon>Rhabditida</taxon>
        <taxon>Rhabditina</taxon>
        <taxon>Rhabditomorpha</taxon>
        <taxon>Strongyloidea</taxon>
        <taxon>Ancylostomatidae</taxon>
        <taxon>Ancylostomatinae</taxon>
        <taxon>Ancylostoma</taxon>
    </lineage>
</organism>
<accession>A0A016T5G6</accession>
<name>A0A016T5G6_9BILA</name>
<reference evidence="2" key="1">
    <citation type="journal article" date="2015" name="Nat. Genet.">
        <title>The genome and transcriptome of the zoonotic hookworm Ancylostoma ceylanicum identify infection-specific gene families.</title>
        <authorList>
            <person name="Schwarz E.M."/>
            <person name="Hu Y."/>
            <person name="Antoshechkin I."/>
            <person name="Miller M.M."/>
            <person name="Sternberg P.W."/>
            <person name="Aroian R.V."/>
        </authorList>
    </citation>
    <scope>NUCLEOTIDE SEQUENCE</scope>
    <source>
        <strain evidence="2">HY135</strain>
    </source>
</reference>
<dbReference type="AlphaFoldDB" id="A0A016T5G6"/>
<sequence length="129" mass="14758">MNPTFIPGPFVHLDDIRTLCSPERYQASKKRYTLYISGWRAGAPPAITRAGDRYSAGCLLERCQQYITRHSMRCARRPPGNIGTVSLAICYRKNEWINRVLLKKKDGLRVRFLSVAAAESRRDLFDPLT</sequence>
<proteinExistence type="predicted"/>
<dbReference type="Proteomes" id="UP000024635">
    <property type="component" value="Unassembled WGS sequence"/>
</dbReference>
<evidence type="ECO:0000313" key="2">
    <source>
        <dbReference type="Proteomes" id="UP000024635"/>
    </source>
</evidence>
<keyword evidence="2" id="KW-1185">Reference proteome</keyword>
<evidence type="ECO:0000313" key="1">
    <source>
        <dbReference type="EMBL" id="EYB97844.1"/>
    </source>
</evidence>
<dbReference type="EMBL" id="JARK01001472">
    <property type="protein sequence ID" value="EYB97844.1"/>
    <property type="molecule type" value="Genomic_DNA"/>
</dbReference>
<gene>
    <name evidence="1" type="primary">Acey_s0136.g1958</name>
    <name evidence="1" type="ORF">Y032_0136g1958</name>
</gene>
<comment type="caution">
    <text evidence="1">The sequence shown here is derived from an EMBL/GenBank/DDBJ whole genome shotgun (WGS) entry which is preliminary data.</text>
</comment>
<dbReference type="OrthoDB" id="5865092at2759"/>